<sequence length="112" mass="12501">MHVAHGEYQRGPSPYSITLPDNPTKYSAGCKVKLCIHQTTTWRGTLVQARKRDNSDIVPVGTWSDALPDNTRLMTCTEEGDSVTHANNRAKNYDACFLWNPPAKSVGDVFFM</sequence>
<keyword evidence="5" id="KW-0399">Innate immunity</keyword>
<proteinExistence type="inferred from homology"/>
<evidence type="ECO:0000256" key="2">
    <source>
        <dbReference type="ARBA" id="ARBA00008501"/>
    </source>
</evidence>
<dbReference type="GO" id="GO:0005576">
    <property type="term" value="C:extracellular region"/>
    <property type="evidence" value="ECO:0007669"/>
    <property type="project" value="UniProtKB-SubCell"/>
</dbReference>
<dbReference type="InterPro" id="IPR051237">
    <property type="entry name" value="Ferric-chelate_Red/DefProt"/>
</dbReference>
<organism evidence="10 11">
    <name type="scientific">Ridgeia piscesae</name>
    <name type="common">Tubeworm</name>
    <dbReference type="NCBI Taxonomy" id="27915"/>
    <lineage>
        <taxon>Eukaryota</taxon>
        <taxon>Metazoa</taxon>
        <taxon>Spiralia</taxon>
        <taxon>Lophotrochozoa</taxon>
        <taxon>Annelida</taxon>
        <taxon>Polychaeta</taxon>
        <taxon>Sedentaria</taxon>
        <taxon>Canalipalpata</taxon>
        <taxon>Sabellida</taxon>
        <taxon>Siboglinidae</taxon>
        <taxon>Ridgeia</taxon>
    </lineage>
</organism>
<evidence type="ECO:0000256" key="1">
    <source>
        <dbReference type="ARBA" id="ARBA00004613"/>
    </source>
</evidence>
<evidence type="ECO:0000313" key="10">
    <source>
        <dbReference type="EMBL" id="KAK2176879.1"/>
    </source>
</evidence>
<keyword evidence="8" id="KW-0044">Antibiotic</keyword>
<comment type="caution">
    <text evidence="10">The sequence shown here is derived from an EMBL/GenBank/DDBJ whole genome shotgun (WGS) entry which is preliminary data.</text>
</comment>
<dbReference type="CDD" id="cd08544">
    <property type="entry name" value="Reeler"/>
    <property type="match status" value="1"/>
</dbReference>
<dbReference type="Proteomes" id="UP001209878">
    <property type="component" value="Unassembled WGS sequence"/>
</dbReference>
<dbReference type="PANTHER" id="PTHR45828:SF9">
    <property type="entry name" value="CELL WALL INTEGRITY AND STRESS RESPONSE COMPONENT 4-LIKE-RELATED"/>
    <property type="match status" value="1"/>
</dbReference>
<dbReference type="PANTHER" id="PTHR45828">
    <property type="entry name" value="CYTOCHROME B561/FERRIC REDUCTASE TRANSMEMBRANE"/>
    <property type="match status" value="1"/>
</dbReference>
<comment type="similarity">
    <text evidence="2">Belongs to the insect defense protein family.</text>
</comment>
<gene>
    <name evidence="10" type="ORF">NP493_634g00005</name>
</gene>
<evidence type="ECO:0000256" key="6">
    <source>
        <dbReference type="ARBA" id="ARBA00022729"/>
    </source>
</evidence>
<dbReference type="GO" id="GO:0042742">
    <property type="term" value="P:defense response to bacterium"/>
    <property type="evidence" value="ECO:0007669"/>
    <property type="project" value="UniProtKB-KW"/>
</dbReference>
<feature type="domain" description="Reelin" evidence="9">
    <location>
        <begin position="1"/>
        <end position="112"/>
    </location>
</feature>
<dbReference type="Pfam" id="PF02014">
    <property type="entry name" value="Reeler"/>
    <property type="match status" value="1"/>
</dbReference>
<reference evidence="10" key="1">
    <citation type="journal article" date="2023" name="Mol. Biol. Evol.">
        <title>Third-Generation Sequencing Reveals the Adaptive Role of the Epigenome in Three Deep-Sea Polychaetes.</title>
        <authorList>
            <person name="Perez M."/>
            <person name="Aroh O."/>
            <person name="Sun Y."/>
            <person name="Lan Y."/>
            <person name="Juniper S.K."/>
            <person name="Young C.R."/>
            <person name="Angers B."/>
            <person name="Qian P.Y."/>
        </authorList>
    </citation>
    <scope>NUCLEOTIDE SEQUENCE</scope>
    <source>
        <strain evidence="10">R07B-5</strain>
    </source>
</reference>
<evidence type="ECO:0000256" key="8">
    <source>
        <dbReference type="ARBA" id="ARBA00023022"/>
    </source>
</evidence>
<keyword evidence="4" id="KW-0929">Antimicrobial</keyword>
<keyword evidence="6" id="KW-0732">Signal</keyword>
<comment type="subcellular location">
    <subcellularLocation>
        <location evidence="1">Secreted</location>
    </subcellularLocation>
</comment>
<keyword evidence="3" id="KW-0964">Secreted</keyword>
<evidence type="ECO:0000313" key="11">
    <source>
        <dbReference type="Proteomes" id="UP001209878"/>
    </source>
</evidence>
<dbReference type="InterPro" id="IPR042307">
    <property type="entry name" value="Reeler_sf"/>
</dbReference>
<dbReference type="AlphaFoldDB" id="A0AAD9KT69"/>
<keyword evidence="7" id="KW-0391">Immunity</keyword>
<protein>
    <recommendedName>
        <fullName evidence="9">Reelin domain-containing protein</fullName>
    </recommendedName>
</protein>
<dbReference type="InterPro" id="IPR002861">
    <property type="entry name" value="Reeler_dom"/>
</dbReference>
<evidence type="ECO:0000256" key="5">
    <source>
        <dbReference type="ARBA" id="ARBA00022588"/>
    </source>
</evidence>
<keyword evidence="11" id="KW-1185">Reference proteome</keyword>
<evidence type="ECO:0000256" key="3">
    <source>
        <dbReference type="ARBA" id="ARBA00022525"/>
    </source>
</evidence>
<dbReference type="GO" id="GO:0045087">
    <property type="term" value="P:innate immune response"/>
    <property type="evidence" value="ECO:0007669"/>
    <property type="project" value="UniProtKB-KW"/>
</dbReference>
<name>A0AAD9KT69_RIDPI</name>
<accession>A0AAD9KT69</accession>
<dbReference type="PROSITE" id="PS51019">
    <property type="entry name" value="REELIN"/>
    <property type="match status" value="1"/>
</dbReference>
<dbReference type="GO" id="GO:0016020">
    <property type="term" value="C:membrane"/>
    <property type="evidence" value="ECO:0007669"/>
    <property type="project" value="TreeGrafter"/>
</dbReference>
<dbReference type="EMBL" id="JAODUO010000633">
    <property type="protein sequence ID" value="KAK2176879.1"/>
    <property type="molecule type" value="Genomic_DNA"/>
</dbReference>
<evidence type="ECO:0000256" key="4">
    <source>
        <dbReference type="ARBA" id="ARBA00022529"/>
    </source>
</evidence>
<dbReference type="Gene3D" id="2.60.40.4060">
    <property type="entry name" value="Reeler domain"/>
    <property type="match status" value="1"/>
</dbReference>
<evidence type="ECO:0000256" key="7">
    <source>
        <dbReference type="ARBA" id="ARBA00022859"/>
    </source>
</evidence>
<evidence type="ECO:0000259" key="9">
    <source>
        <dbReference type="PROSITE" id="PS51019"/>
    </source>
</evidence>